<reference evidence="3" key="1">
    <citation type="submission" date="2021-01" db="EMBL/GenBank/DDBJ databases">
        <title>Whole genome shotgun sequence of Actinoplanes rishiriensis NBRC 108556.</title>
        <authorList>
            <person name="Komaki H."/>
            <person name="Tamura T."/>
        </authorList>
    </citation>
    <scope>NUCLEOTIDE SEQUENCE</scope>
    <source>
        <strain evidence="3">NBRC 108556</strain>
    </source>
</reference>
<comment type="caution">
    <text evidence="3">The sequence shown here is derived from an EMBL/GenBank/DDBJ whole genome shotgun (WGS) entry which is preliminary data.</text>
</comment>
<dbReference type="InterPro" id="IPR045569">
    <property type="entry name" value="Metalloprtase-TldD/E_C"/>
</dbReference>
<dbReference type="InterPro" id="IPR036059">
    <property type="entry name" value="TldD/PmbA_sf"/>
</dbReference>
<dbReference type="AlphaFoldDB" id="A0A919MXU1"/>
<feature type="region of interest" description="Disordered" evidence="1">
    <location>
        <begin position="327"/>
        <end position="385"/>
    </location>
</feature>
<dbReference type="Gene3D" id="3.30.2290.10">
    <property type="entry name" value="PmbA/TldD superfamily"/>
    <property type="match status" value="1"/>
</dbReference>
<protein>
    <submittedName>
        <fullName evidence="3">Peptidase U62</fullName>
    </submittedName>
</protein>
<dbReference type="PANTHER" id="PTHR43666:SF1">
    <property type="entry name" value="CONSERVED PROTEIN"/>
    <property type="match status" value="1"/>
</dbReference>
<name>A0A919MXU1_9ACTN</name>
<accession>A0A919MXU1</accession>
<dbReference type="SUPFAM" id="SSF111283">
    <property type="entry name" value="Putative modulator of DNA gyrase, PmbA/TldD"/>
    <property type="match status" value="1"/>
</dbReference>
<evidence type="ECO:0000256" key="1">
    <source>
        <dbReference type="SAM" id="MobiDB-lite"/>
    </source>
</evidence>
<dbReference type="PANTHER" id="PTHR43666">
    <property type="entry name" value="TLDD PROTEIN"/>
    <property type="match status" value="1"/>
</dbReference>
<organism evidence="3 4">
    <name type="scientific">Paractinoplanes rishiriensis</name>
    <dbReference type="NCBI Taxonomy" id="1050105"/>
    <lineage>
        <taxon>Bacteria</taxon>
        <taxon>Bacillati</taxon>
        <taxon>Actinomycetota</taxon>
        <taxon>Actinomycetes</taxon>
        <taxon>Micromonosporales</taxon>
        <taxon>Micromonosporaceae</taxon>
        <taxon>Paractinoplanes</taxon>
    </lineage>
</organism>
<evidence type="ECO:0000313" key="4">
    <source>
        <dbReference type="Proteomes" id="UP000636960"/>
    </source>
</evidence>
<gene>
    <name evidence="3" type="ORF">Ari01nite_64890</name>
</gene>
<sequence length="489" mass="51451">MTQRGDINRTGAELELAVRVVELVRAAAGPAAQAEVMVQHDAEALTRFANSMIHQNVADATTTVRLRLHLDGRTAAGSTTITGADGLRGLVDRTIAAVRLSPADPTWPGLVPPTPLRPSAGYHGSGERSGLDFGFDEATARATPAERAERVRDFVRAAGGLETAGFCRTTYNSAAFANSLGHAVEGRAAEAAIDGIARLNGSDGVARQAGGRLADLDGAVLGARAAAKARAAERPVELPPGRYEVVLEPDAVADVLNNLAMFGFNGKGFAQQESFAELETDQFDPSVTIVDEPLGSRDEPAPGLPFDIEGTPRESLVLVRDGTTKAVAHDRRSAAEVGAESTGHGSEMSRTWGPMPTHMRLEASPAPSEAPTAPADRAGPTVESARPLVARMERGLLISDLWYTRVLDQKTLVVTGLTRNGVWLVENGEVTAAVSNMRFTQSYPQALGTGMVLGMGTESVLLPDRWSGVRYAAPAVHLASWNITGNASG</sequence>
<feature type="compositionally biased region" description="Low complexity" evidence="1">
    <location>
        <begin position="362"/>
        <end position="375"/>
    </location>
</feature>
<dbReference type="GO" id="GO:0008237">
    <property type="term" value="F:metallopeptidase activity"/>
    <property type="evidence" value="ECO:0007669"/>
    <property type="project" value="InterPro"/>
</dbReference>
<dbReference type="GO" id="GO:0006508">
    <property type="term" value="P:proteolysis"/>
    <property type="evidence" value="ECO:0007669"/>
    <property type="project" value="InterPro"/>
</dbReference>
<dbReference type="Proteomes" id="UP000636960">
    <property type="component" value="Unassembled WGS sequence"/>
</dbReference>
<proteinExistence type="predicted"/>
<evidence type="ECO:0000313" key="3">
    <source>
        <dbReference type="EMBL" id="GIE99024.1"/>
    </source>
</evidence>
<dbReference type="Pfam" id="PF19289">
    <property type="entry name" value="PmbA_TldD_3rd"/>
    <property type="match status" value="1"/>
</dbReference>
<dbReference type="RefSeq" id="WP_203786037.1">
    <property type="nucleotide sequence ID" value="NZ_BOMV01000069.1"/>
</dbReference>
<keyword evidence="4" id="KW-1185">Reference proteome</keyword>
<dbReference type="EMBL" id="BOMV01000069">
    <property type="protein sequence ID" value="GIE99024.1"/>
    <property type="molecule type" value="Genomic_DNA"/>
</dbReference>
<feature type="domain" description="Metalloprotease TldD/E C-terminal" evidence="2">
    <location>
        <begin position="240"/>
        <end position="484"/>
    </location>
</feature>
<dbReference type="InterPro" id="IPR035068">
    <property type="entry name" value="TldD/PmbA_N"/>
</dbReference>
<evidence type="ECO:0000259" key="2">
    <source>
        <dbReference type="Pfam" id="PF19289"/>
    </source>
</evidence>